<evidence type="ECO:0000256" key="1">
    <source>
        <dbReference type="ARBA" id="ARBA00005125"/>
    </source>
</evidence>
<dbReference type="EMBL" id="LT575490">
    <property type="protein sequence ID" value="SAY45849.1"/>
    <property type="molecule type" value="Genomic_DNA"/>
</dbReference>
<dbReference type="InterPro" id="IPR001509">
    <property type="entry name" value="Epimerase_deHydtase"/>
</dbReference>
<reference evidence="4" key="1">
    <citation type="submission" date="2016-05" db="EMBL/GenBank/DDBJ databases">
        <authorList>
            <person name="Cock P.J.A."/>
            <person name="Cock P.J.A."/>
        </authorList>
    </citation>
    <scope>NUCLEOTIDE SEQUENCE</scope>
    <source>
        <strain evidence="4">PWN146_assembly</strain>
    </source>
</reference>
<accession>A0A1C3HLC4</accession>
<dbReference type="Pfam" id="PF01370">
    <property type="entry name" value="Epimerase"/>
    <property type="match status" value="1"/>
</dbReference>
<dbReference type="SUPFAM" id="SSF51735">
    <property type="entry name" value="NAD(P)-binding Rossmann-fold domains"/>
    <property type="match status" value="1"/>
</dbReference>
<dbReference type="PANTHER" id="PTHR43000">
    <property type="entry name" value="DTDP-D-GLUCOSE 4,6-DEHYDRATASE-RELATED"/>
    <property type="match status" value="1"/>
</dbReference>
<name>A0A1C3HLC4_SERMA</name>
<comment type="similarity">
    <text evidence="2">Belongs to the NAD(P)-dependent epimerase/dehydratase family.</text>
</comment>
<keyword evidence="4" id="KW-0413">Isomerase</keyword>
<organism evidence="4">
    <name type="scientific">Serratia marcescens</name>
    <dbReference type="NCBI Taxonomy" id="615"/>
    <lineage>
        <taxon>Bacteria</taxon>
        <taxon>Pseudomonadati</taxon>
        <taxon>Pseudomonadota</taxon>
        <taxon>Gammaproteobacteria</taxon>
        <taxon>Enterobacterales</taxon>
        <taxon>Yersiniaceae</taxon>
        <taxon>Serratia</taxon>
    </lineage>
</organism>
<evidence type="ECO:0000259" key="3">
    <source>
        <dbReference type="Pfam" id="PF01370"/>
    </source>
</evidence>
<gene>
    <name evidence="4" type="ORF">PWN146_04590</name>
</gene>
<proteinExistence type="inferred from homology"/>
<dbReference type="AlphaFoldDB" id="A0A1C3HLC4"/>
<protein>
    <submittedName>
        <fullName evidence="4">3 beta-hydroxysteroid dehydrogenase/Delta 5--&gt;4-isomerase</fullName>
    </submittedName>
</protein>
<sequence>MAVIMVLRTDVGRILITGAGGRVATAFRQAMGDRYPLRLAERDISLLNDLQPGDEVISFNIADLDACRAACANIDTVLHLAADPSPDADFCGSLMDNNILGTFNIFRAAKDAGCRRVVFASSTQAVEGYPLDYQIRPDDAPKPKNLYGASKAFGEGIAAYFAHQEGLSALSVRIANFTTLSPGDRLSARDMSAFLSHRDAADLLERCIRVEGVQYAVVHGVSNNRYTRLSLEETRRLLGYAPQDDAFSLLGFE</sequence>
<dbReference type="InterPro" id="IPR036291">
    <property type="entry name" value="NAD(P)-bd_dom_sf"/>
</dbReference>
<evidence type="ECO:0000313" key="4">
    <source>
        <dbReference type="EMBL" id="SAY45849.1"/>
    </source>
</evidence>
<dbReference type="Gene3D" id="3.40.50.720">
    <property type="entry name" value="NAD(P)-binding Rossmann-like Domain"/>
    <property type="match status" value="1"/>
</dbReference>
<evidence type="ECO:0000256" key="2">
    <source>
        <dbReference type="ARBA" id="ARBA00007637"/>
    </source>
</evidence>
<feature type="domain" description="NAD-dependent epimerase/dehydratase" evidence="3">
    <location>
        <begin position="14"/>
        <end position="194"/>
    </location>
</feature>
<dbReference type="CDD" id="cd08946">
    <property type="entry name" value="SDR_e"/>
    <property type="match status" value="1"/>
</dbReference>
<dbReference type="GO" id="GO:0016853">
    <property type="term" value="F:isomerase activity"/>
    <property type="evidence" value="ECO:0007669"/>
    <property type="project" value="UniProtKB-KW"/>
</dbReference>
<comment type="pathway">
    <text evidence="1">Bacterial outer membrane biogenesis; LPS O-antigen biosynthesis.</text>
</comment>